<dbReference type="GO" id="GO:0016747">
    <property type="term" value="F:acyltransferase activity, transferring groups other than amino-acyl groups"/>
    <property type="evidence" value="ECO:0007669"/>
    <property type="project" value="InterPro"/>
</dbReference>
<evidence type="ECO:0000259" key="1">
    <source>
        <dbReference type="PROSITE" id="PS51186"/>
    </source>
</evidence>
<name>A0A562RV99_9BACT</name>
<dbReference type="AlphaFoldDB" id="A0A562RV99"/>
<dbReference type="InterPro" id="IPR016181">
    <property type="entry name" value="Acyl_CoA_acyltransferase"/>
</dbReference>
<feature type="domain" description="N-acetyltransferase" evidence="1">
    <location>
        <begin position="3"/>
        <end position="156"/>
    </location>
</feature>
<protein>
    <submittedName>
        <fullName evidence="2">Putative N-acetyltransferase YhbS</fullName>
    </submittedName>
</protein>
<reference evidence="2 3" key="1">
    <citation type="submission" date="2019-07" db="EMBL/GenBank/DDBJ databases">
        <title>Genome sequencing of 100 strains of the haloalkaliphilic chemolithoautotrophic sulfur-oxidizing bacterium Thioalkalivibrio.</title>
        <authorList>
            <person name="Muyzer G."/>
        </authorList>
    </citation>
    <scope>NUCLEOTIDE SEQUENCE [LARGE SCALE GENOMIC DNA]</scope>
    <source>
        <strain evidence="2 3">ASO4-4</strain>
    </source>
</reference>
<evidence type="ECO:0000313" key="3">
    <source>
        <dbReference type="Proteomes" id="UP000318307"/>
    </source>
</evidence>
<accession>A0A562RV99</accession>
<evidence type="ECO:0000313" key="2">
    <source>
        <dbReference type="EMBL" id="TWI72995.1"/>
    </source>
</evidence>
<organism evidence="2 3">
    <name type="scientific">Desulfobotulus alkaliphilus</name>
    <dbReference type="NCBI Taxonomy" id="622671"/>
    <lineage>
        <taxon>Bacteria</taxon>
        <taxon>Pseudomonadati</taxon>
        <taxon>Thermodesulfobacteriota</taxon>
        <taxon>Desulfobacteria</taxon>
        <taxon>Desulfobacterales</taxon>
        <taxon>Desulfobacteraceae</taxon>
        <taxon>Desulfobotulus</taxon>
    </lineage>
</organism>
<dbReference type="PROSITE" id="PS51186">
    <property type="entry name" value="GNAT"/>
    <property type="match status" value="1"/>
</dbReference>
<dbReference type="InterPro" id="IPR000182">
    <property type="entry name" value="GNAT_dom"/>
</dbReference>
<proteinExistence type="predicted"/>
<dbReference type="SUPFAM" id="SSF55729">
    <property type="entry name" value="Acyl-CoA N-acyltransferases (Nat)"/>
    <property type="match status" value="1"/>
</dbReference>
<sequence length="156" mass="17377">MPLVIEEAERPEQFEAGAGLFKEYAAFLGFDLEFQNFSDELENLQSMYGPPHGFLLLAKMDNTYVGCVALRPIAPGTGEMKRLYVLKPYQGKGIGKALTEAFLARAAGLAYRAVRLDSVARLGSALRLYKDCGFNEIAPYCFNPYPDAVFLEYRIS</sequence>
<dbReference type="OrthoDB" id="2436196at2"/>
<gene>
    <name evidence="2" type="ORF">LZ24_01406</name>
</gene>
<dbReference type="CDD" id="cd04301">
    <property type="entry name" value="NAT_SF"/>
    <property type="match status" value="1"/>
</dbReference>
<dbReference type="RefSeq" id="WP_144683943.1">
    <property type="nucleotide sequence ID" value="NZ_VLLC01000009.1"/>
</dbReference>
<comment type="caution">
    <text evidence="2">The sequence shown here is derived from an EMBL/GenBank/DDBJ whole genome shotgun (WGS) entry which is preliminary data.</text>
</comment>
<keyword evidence="3" id="KW-1185">Reference proteome</keyword>
<dbReference type="Pfam" id="PF00583">
    <property type="entry name" value="Acetyltransf_1"/>
    <property type="match status" value="1"/>
</dbReference>
<dbReference type="EMBL" id="VLLC01000009">
    <property type="protein sequence ID" value="TWI72995.1"/>
    <property type="molecule type" value="Genomic_DNA"/>
</dbReference>
<dbReference type="Gene3D" id="3.40.630.30">
    <property type="match status" value="1"/>
</dbReference>
<dbReference type="InterPro" id="IPR052777">
    <property type="entry name" value="Acetyltransferase_Enz"/>
</dbReference>
<dbReference type="PANTHER" id="PTHR43305">
    <property type="entry name" value="FAMILY N-ACETYLTRANSFERASE, PUTATIVE (AFU_ORTHOLOGUE AFUA_2G01380)-RELATED"/>
    <property type="match status" value="1"/>
</dbReference>
<dbReference type="PANTHER" id="PTHR43305:SF1">
    <property type="entry name" value="FAMILY N-ACETYLTRANSFERASE, PUTATIVE (AFU_ORTHOLOGUE AFUA_2G01380)-RELATED"/>
    <property type="match status" value="1"/>
</dbReference>
<keyword evidence="2" id="KW-0808">Transferase</keyword>
<dbReference type="Proteomes" id="UP000318307">
    <property type="component" value="Unassembled WGS sequence"/>
</dbReference>